<dbReference type="SUPFAM" id="SSF81345">
    <property type="entry name" value="ABC transporter involved in vitamin B12 uptake, BtuC"/>
    <property type="match status" value="1"/>
</dbReference>
<evidence type="ECO:0000256" key="4">
    <source>
        <dbReference type="ARBA" id="ARBA00022475"/>
    </source>
</evidence>
<evidence type="ECO:0000256" key="5">
    <source>
        <dbReference type="ARBA" id="ARBA00022692"/>
    </source>
</evidence>
<dbReference type="PANTHER" id="PTHR30472:SF67">
    <property type="entry name" value="PERMEASE OF ABC TRANSPORTER-RELATED"/>
    <property type="match status" value="1"/>
</dbReference>
<dbReference type="FunFam" id="1.10.3470.10:FF:000001">
    <property type="entry name" value="Vitamin B12 ABC transporter permease BtuC"/>
    <property type="match status" value="1"/>
</dbReference>
<evidence type="ECO:0000256" key="2">
    <source>
        <dbReference type="ARBA" id="ARBA00007935"/>
    </source>
</evidence>
<evidence type="ECO:0000256" key="1">
    <source>
        <dbReference type="ARBA" id="ARBA00004651"/>
    </source>
</evidence>
<dbReference type="CDD" id="cd06550">
    <property type="entry name" value="TM_ABC_iron-siderophores_like"/>
    <property type="match status" value="1"/>
</dbReference>
<keyword evidence="7 8" id="KW-0472">Membrane</keyword>
<comment type="similarity">
    <text evidence="2">Belongs to the binding-protein-dependent transport system permease family. FecCD subfamily.</text>
</comment>
<name>A0A2V1GSB8_9GAMM</name>
<reference evidence="9 10" key="1">
    <citation type="submission" date="2018-04" db="EMBL/GenBank/DDBJ databases">
        <title>Thalassorhabdus spongiae gen. nov., sp. nov., isolated from a marine sponge in South-West Iceland.</title>
        <authorList>
            <person name="Knobloch S."/>
            <person name="Daussin A."/>
            <person name="Johannsson R."/>
            <person name="Marteinsson V.T."/>
        </authorList>
    </citation>
    <scope>NUCLEOTIDE SEQUENCE [LARGE SCALE GENOMIC DNA]</scope>
    <source>
        <strain evidence="9 10">Hp12</strain>
    </source>
</reference>
<organism evidence="9 10">
    <name type="scientific">Pelagibaculum spongiae</name>
    <dbReference type="NCBI Taxonomy" id="2080658"/>
    <lineage>
        <taxon>Bacteria</taxon>
        <taxon>Pseudomonadati</taxon>
        <taxon>Pseudomonadota</taxon>
        <taxon>Gammaproteobacteria</taxon>
        <taxon>Oceanospirillales</taxon>
        <taxon>Pelagibaculum</taxon>
    </lineage>
</organism>
<dbReference type="GO" id="GO:0033214">
    <property type="term" value="P:siderophore-iron import into cell"/>
    <property type="evidence" value="ECO:0007669"/>
    <property type="project" value="TreeGrafter"/>
</dbReference>
<dbReference type="GO" id="GO:0005886">
    <property type="term" value="C:plasma membrane"/>
    <property type="evidence" value="ECO:0007669"/>
    <property type="project" value="UniProtKB-SubCell"/>
</dbReference>
<comment type="caution">
    <text evidence="9">The sequence shown here is derived from an EMBL/GenBank/DDBJ whole genome shotgun (WGS) entry which is preliminary data.</text>
</comment>
<evidence type="ECO:0000256" key="6">
    <source>
        <dbReference type="ARBA" id="ARBA00022989"/>
    </source>
</evidence>
<dbReference type="RefSeq" id="WP_116689020.1">
    <property type="nucleotide sequence ID" value="NZ_CAWNYD010000014.1"/>
</dbReference>
<feature type="transmembrane region" description="Helical" evidence="8">
    <location>
        <begin position="309"/>
        <end position="328"/>
    </location>
</feature>
<dbReference type="EMBL" id="QDDL01000014">
    <property type="protein sequence ID" value="PVZ63936.1"/>
    <property type="molecule type" value="Genomic_DNA"/>
</dbReference>
<protein>
    <submittedName>
        <fullName evidence="9">ABC transporter permease</fullName>
    </submittedName>
</protein>
<dbReference type="OrthoDB" id="9055647at2"/>
<evidence type="ECO:0000313" key="10">
    <source>
        <dbReference type="Proteomes" id="UP000244906"/>
    </source>
</evidence>
<feature type="transmembrane region" description="Helical" evidence="8">
    <location>
        <begin position="151"/>
        <end position="172"/>
    </location>
</feature>
<dbReference type="AlphaFoldDB" id="A0A2V1GSB8"/>
<keyword evidence="10" id="KW-1185">Reference proteome</keyword>
<evidence type="ECO:0000256" key="8">
    <source>
        <dbReference type="SAM" id="Phobius"/>
    </source>
</evidence>
<evidence type="ECO:0000313" key="9">
    <source>
        <dbReference type="EMBL" id="PVZ63936.1"/>
    </source>
</evidence>
<sequence>MLKQLPLPILLPLLILGLLVSMVWSLSFGIAEIDFTRMLEILLHPFTNNPTDPQSVIVWQLRVPRMLLGVLAGFSLAVIGAALQALTRNPLADPYLFGIASGASLGAVTAFLWLPGLIGIFTLPLFAFFGAMFALVLVLSLAGRQATTERLILSGVAGSFLLMAGANLLLYLGDPKATTSVIFWMMGGLERARWIELWPPLITTVGGLFILLWHAPQLNALLLGEESAHTLGVKVKQLRWKLFTVTALMTATIVSLCGAIGFVGLMIPHITRVLCGSDNRRLLVCGGFIGGIFLLWVDVLARKILAPQELPLGIITAVIGSLFFIILMRRRS</sequence>
<gene>
    <name evidence="9" type="ORF">DC094_20665</name>
</gene>
<feature type="transmembrane region" description="Helical" evidence="8">
    <location>
        <begin position="120"/>
        <end position="139"/>
    </location>
</feature>
<keyword evidence="3" id="KW-0813">Transport</keyword>
<dbReference type="Pfam" id="PF01032">
    <property type="entry name" value="FecCD"/>
    <property type="match status" value="1"/>
</dbReference>
<dbReference type="InterPro" id="IPR037294">
    <property type="entry name" value="ABC_BtuC-like"/>
</dbReference>
<evidence type="ECO:0000256" key="7">
    <source>
        <dbReference type="ARBA" id="ARBA00023136"/>
    </source>
</evidence>
<feature type="transmembrane region" description="Helical" evidence="8">
    <location>
        <begin position="95"/>
        <end position="114"/>
    </location>
</feature>
<keyword evidence="4" id="KW-1003">Cell membrane</keyword>
<dbReference type="Gene3D" id="1.10.3470.10">
    <property type="entry name" value="ABC transporter involved in vitamin B12 uptake, BtuC"/>
    <property type="match status" value="1"/>
</dbReference>
<dbReference type="InterPro" id="IPR000522">
    <property type="entry name" value="ABC_transptr_permease_BtuC"/>
</dbReference>
<dbReference type="Proteomes" id="UP000244906">
    <property type="component" value="Unassembled WGS sequence"/>
</dbReference>
<keyword evidence="6 8" id="KW-1133">Transmembrane helix</keyword>
<feature type="transmembrane region" description="Helical" evidence="8">
    <location>
        <begin position="66"/>
        <end position="83"/>
    </location>
</feature>
<accession>A0A2V1GSB8</accession>
<feature type="transmembrane region" description="Helical" evidence="8">
    <location>
        <begin position="192"/>
        <end position="213"/>
    </location>
</feature>
<evidence type="ECO:0000256" key="3">
    <source>
        <dbReference type="ARBA" id="ARBA00022448"/>
    </source>
</evidence>
<comment type="subcellular location">
    <subcellularLocation>
        <location evidence="1">Cell membrane</location>
        <topology evidence="1">Multi-pass membrane protein</topology>
    </subcellularLocation>
</comment>
<proteinExistence type="inferred from homology"/>
<dbReference type="PANTHER" id="PTHR30472">
    <property type="entry name" value="FERRIC ENTEROBACTIN TRANSPORT SYSTEM PERMEASE PROTEIN"/>
    <property type="match status" value="1"/>
</dbReference>
<keyword evidence="5 8" id="KW-0812">Transmembrane</keyword>
<feature type="transmembrane region" description="Helical" evidence="8">
    <location>
        <begin position="242"/>
        <end position="267"/>
    </location>
</feature>
<feature type="transmembrane region" description="Helical" evidence="8">
    <location>
        <begin position="279"/>
        <end position="297"/>
    </location>
</feature>
<dbReference type="GO" id="GO:0022857">
    <property type="term" value="F:transmembrane transporter activity"/>
    <property type="evidence" value="ECO:0007669"/>
    <property type="project" value="InterPro"/>
</dbReference>